<feature type="region of interest" description="Disordered" evidence="1">
    <location>
        <begin position="99"/>
        <end position="145"/>
    </location>
</feature>
<comment type="caution">
    <text evidence="3">The sequence shown here is derived from an EMBL/GenBank/DDBJ whole genome shotgun (WGS) entry which is preliminary data.</text>
</comment>
<evidence type="ECO:0000313" key="4">
    <source>
        <dbReference type="Proteomes" id="UP001201812"/>
    </source>
</evidence>
<evidence type="ECO:0000256" key="1">
    <source>
        <dbReference type="SAM" id="MobiDB-lite"/>
    </source>
</evidence>
<reference evidence="3" key="1">
    <citation type="submission" date="2022-01" db="EMBL/GenBank/DDBJ databases">
        <title>Genome Sequence Resource for Two Populations of Ditylenchus destructor, the Migratory Endoparasitic Phytonematode.</title>
        <authorList>
            <person name="Zhang H."/>
            <person name="Lin R."/>
            <person name="Xie B."/>
        </authorList>
    </citation>
    <scope>NUCLEOTIDE SEQUENCE</scope>
    <source>
        <strain evidence="3">BazhouSP</strain>
    </source>
</reference>
<evidence type="ECO:0000256" key="2">
    <source>
        <dbReference type="SAM" id="SignalP"/>
    </source>
</evidence>
<feature type="chain" id="PRO_5041975291" evidence="2">
    <location>
        <begin position="20"/>
        <end position="145"/>
    </location>
</feature>
<sequence>MKNFSKLLILATIVSALSATTTHYIVESFISNDHKNFIGIVKKGTNEQDVTKPGSGLQGIYVWSGNKWQQLRNADHPDGTLPELSPDLIKEINPFLQSAKSESAAKTPPIPPPSRQDPFGDPVQYVKRKRGKAPDPPIKAKAVNA</sequence>
<dbReference type="EMBL" id="JAKKPZ010000526">
    <property type="protein sequence ID" value="KAI1694308.1"/>
    <property type="molecule type" value="Genomic_DNA"/>
</dbReference>
<accession>A0AAD4MIF7</accession>
<gene>
    <name evidence="3" type="ORF">DdX_20176</name>
</gene>
<organism evidence="3 4">
    <name type="scientific">Ditylenchus destructor</name>
    <dbReference type="NCBI Taxonomy" id="166010"/>
    <lineage>
        <taxon>Eukaryota</taxon>
        <taxon>Metazoa</taxon>
        <taxon>Ecdysozoa</taxon>
        <taxon>Nematoda</taxon>
        <taxon>Chromadorea</taxon>
        <taxon>Rhabditida</taxon>
        <taxon>Tylenchina</taxon>
        <taxon>Tylenchomorpha</taxon>
        <taxon>Sphaerularioidea</taxon>
        <taxon>Anguinidae</taxon>
        <taxon>Anguininae</taxon>
        <taxon>Ditylenchus</taxon>
    </lineage>
</organism>
<keyword evidence="4" id="KW-1185">Reference proteome</keyword>
<name>A0AAD4MIF7_9BILA</name>
<proteinExistence type="predicted"/>
<evidence type="ECO:0000313" key="3">
    <source>
        <dbReference type="EMBL" id="KAI1694308.1"/>
    </source>
</evidence>
<protein>
    <submittedName>
        <fullName evidence="3">Uncharacterized protein</fullName>
    </submittedName>
</protein>
<dbReference type="AlphaFoldDB" id="A0AAD4MIF7"/>
<keyword evidence="2" id="KW-0732">Signal</keyword>
<dbReference type="Proteomes" id="UP001201812">
    <property type="component" value="Unassembled WGS sequence"/>
</dbReference>
<feature type="signal peptide" evidence="2">
    <location>
        <begin position="1"/>
        <end position="19"/>
    </location>
</feature>